<dbReference type="Pfam" id="PF13424">
    <property type="entry name" value="TPR_12"/>
    <property type="match status" value="1"/>
</dbReference>
<evidence type="ECO:0000256" key="1">
    <source>
        <dbReference type="ARBA" id="ARBA00000085"/>
    </source>
</evidence>
<dbReference type="GO" id="GO:0000155">
    <property type="term" value="F:phosphorelay sensor kinase activity"/>
    <property type="evidence" value="ECO:0007669"/>
    <property type="project" value="InterPro"/>
</dbReference>
<dbReference type="PANTHER" id="PTHR42878">
    <property type="entry name" value="TWO-COMPONENT HISTIDINE KINASE"/>
    <property type="match status" value="1"/>
</dbReference>
<evidence type="ECO:0000256" key="5">
    <source>
        <dbReference type="ARBA" id="ARBA00022777"/>
    </source>
</evidence>
<reference evidence="13" key="1">
    <citation type="submission" date="2016-10" db="EMBL/GenBank/DDBJ databases">
        <authorList>
            <person name="Varghese N."/>
            <person name="Submissions S."/>
        </authorList>
    </citation>
    <scope>NUCLEOTIDE SEQUENCE [LARGE SCALE GENOMIC DNA]</scope>
    <source>
        <strain evidence="13">DSM 16471</strain>
    </source>
</reference>
<keyword evidence="7" id="KW-0902">Two-component regulatory system</keyword>
<dbReference type="InterPro" id="IPR036890">
    <property type="entry name" value="HATPase_C_sf"/>
</dbReference>
<dbReference type="PROSITE" id="PS50005">
    <property type="entry name" value="TPR"/>
    <property type="match status" value="2"/>
</dbReference>
<dbReference type="InterPro" id="IPR019734">
    <property type="entry name" value="TPR_rpt"/>
</dbReference>
<feature type="repeat" description="TPR" evidence="8">
    <location>
        <begin position="315"/>
        <end position="348"/>
    </location>
</feature>
<feature type="coiled-coil region" evidence="9">
    <location>
        <begin position="390"/>
        <end position="423"/>
    </location>
</feature>
<dbReference type="STRING" id="228957.SAMN04488008_107133"/>
<keyword evidence="8" id="KW-0802">TPR repeat</keyword>
<protein>
    <recommendedName>
        <fullName evidence="2">histidine kinase</fullName>
        <ecNumber evidence="2">2.7.13.3</ecNumber>
    </recommendedName>
</protein>
<sequence length="703" mass="81807">MLNIFLIKLLNNYGRLLFIFLKLMQYKITVKHIFFLFAVVCINTTIAQVDSIQYYKEKIKTFSQSSTYSENSTTYIDLINNLSYQLRYSGLDTMNIITERAMELSKLLKYKKGELEALTNFSAFYLYRGGTENSIKYCQKVLSDNELIDYPRLEMKVYNHLGQAYYIKQEYPLSYTYFLQGLALGEKHKNKFYVFLMNMNLGTMFNLLEDYDEAKLFYTSAFELSKKTKDANMDAMLSSNLAFLHIQTGDFDKAKNYLNKSIVHFEYSKNKEWLAFSLSTLAQLYLKSKKYNEAIINYQKALSVHGSDNDIKGRADIYYGLAKSYYEIQDITKAEEYINESLSLYSSFNLNTGLEKCYRILYQIKKEQNQISKSLEYLELTEKLANDIFIEKNKRNLNMLNTKLNFEKEKDDLKAKNELAIDQQRKYVKWSLAALLTSFIIVLIILNSVKREKLLNKKLENQAIVLKDNQKTLSKINQNQDRLFSIVGHDLRGPIISLKELLDLYIEDPEGKKYFEKFAPQLRDDLEQVQFTMDNLLHWGKNQMKGSSIKLERISVSNEIENILHFFNKEIKKKYIKIDNQIINNHYAFADLDQFNVIFRNLISNAIKFTPNEGKITLTSKIKNANLLIEIYDTGVGMSELTLSKLFKDTEHISTSGTNLEKGTGLGLRLAKEMIVKNNGEIFVQSKINEGSHFIVELPLPTI</sequence>
<dbReference type="SUPFAM" id="SSF48452">
    <property type="entry name" value="TPR-like"/>
    <property type="match status" value="2"/>
</dbReference>
<dbReference type="GO" id="GO:0005524">
    <property type="term" value="F:ATP binding"/>
    <property type="evidence" value="ECO:0007669"/>
    <property type="project" value="UniProtKB-KW"/>
</dbReference>
<organism evidence="12 13">
    <name type="scientific">Maribacter orientalis</name>
    <dbReference type="NCBI Taxonomy" id="228957"/>
    <lineage>
        <taxon>Bacteria</taxon>
        <taxon>Pseudomonadati</taxon>
        <taxon>Bacteroidota</taxon>
        <taxon>Flavobacteriia</taxon>
        <taxon>Flavobacteriales</taxon>
        <taxon>Flavobacteriaceae</taxon>
        <taxon>Maribacter</taxon>
    </lineage>
</organism>
<dbReference type="Pfam" id="PF02518">
    <property type="entry name" value="HATPase_c"/>
    <property type="match status" value="1"/>
</dbReference>
<evidence type="ECO:0000256" key="6">
    <source>
        <dbReference type="ARBA" id="ARBA00022840"/>
    </source>
</evidence>
<evidence type="ECO:0000256" key="4">
    <source>
        <dbReference type="ARBA" id="ARBA00022741"/>
    </source>
</evidence>
<dbReference type="GO" id="GO:0000156">
    <property type="term" value="F:phosphorelay response regulator activity"/>
    <property type="evidence" value="ECO:0007669"/>
    <property type="project" value="TreeGrafter"/>
</dbReference>
<dbReference type="PRINTS" id="PR00344">
    <property type="entry name" value="BCTRLSENSOR"/>
</dbReference>
<dbReference type="PANTHER" id="PTHR42878:SF7">
    <property type="entry name" value="SENSOR HISTIDINE KINASE GLRK"/>
    <property type="match status" value="1"/>
</dbReference>
<gene>
    <name evidence="12" type="ORF">SAMN04488008_107133</name>
</gene>
<dbReference type="Gene3D" id="3.30.565.10">
    <property type="entry name" value="Histidine kinase-like ATPase, C-terminal domain"/>
    <property type="match status" value="1"/>
</dbReference>
<keyword evidence="10" id="KW-1133">Transmembrane helix</keyword>
<dbReference type="SMART" id="SM00387">
    <property type="entry name" value="HATPase_c"/>
    <property type="match status" value="1"/>
</dbReference>
<proteinExistence type="predicted"/>
<evidence type="ECO:0000256" key="7">
    <source>
        <dbReference type="ARBA" id="ARBA00023012"/>
    </source>
</evidence>
<evidence type="ECO:0000313" key="13">
    <source>
        <dbReference type="Proteomes" id="UP000198990"/>
    </source>
</evidence>
<comment type="catalytic activity">
    <reaction evidence="1">
        <text>ATP + protein L-histidine = ADP + protein N-phospho-L-histidine.</text>
        <dbReference type="EC" id="2.7.13.3"/>
    </reaction>
</comment>
<dbReference type="InterPro" id="IPR004358">
    <property type="entry name" value="Sig_transdc_His_kin-like_C"/>
</dbReference>
<name>A0A1H7UJ50_9FLAO</name>
<dbReference type="CDD" id="cd00075">
    <property type="entry name" value="HATPase"/>
    <property type="match status" value="1"/>
</dbReference>
<evidence type="ECO:0000256" key="9">
    <source>
        <dbReference type="SAM" id="Coils"/>
    </source>
</evidence>
<feature type="domain" description="Histidine kinase" evidence="11">
    <location>
        <begin position="486"/>
        <end position="702"/>
    </location>
</feature>
<dbReference type="Gene3D" id="1.10.287.130">
    <property type="match status" value="1"/>
</dbReference>
<evidence type="ECO:0000256" key="2">
    <source>
        <dbReference type="ARBA" id="ARBA00012438"/>
    </source>
</evidence>
<dbReference type="EMBL" id="FNZN01000007">
    <property type="protein sequence ID" value="SEL96774.1"/>
    <property type="molecule type" value="Genomic_DNA"/>
</dbReference>
<dbReference type="GO" id="GO:0030295">
    <property type="term" value="F:protein kinase activator activity"/>
    <property type="evidence" value="ECO:0007669"/>
    <property type="project" value="TreeGrafter"/>
</dbReference>
<dbReference type="InterPro" id="IPR036097">
    <property type="entry name" value="HisK_dim/P_sf"/>
</dbReference>
<dbReference type="Pfam" id="PF13181">
    <property type="entry name" value="TPR_8"/>
    <property type="match status" value="1"/>
</dbReference>
<evidence type="ECO:0000256" key="8">
    <source>
        <dbReference type="PROSITE-ProRule" id="PRU00339"/>
    </source>
</evidence>
<evidence type="ECO:0000256" key="3">
    <source>
        <dbReference type="ARBA" id="ARBA00022679"/>
    </source>
</evidence>
<keyword evidence="6" id="KW-0067">ATP-binding</keyword>
<dbReference type="InterPro" id="IPR005467">
    <property type="entry name" value="His_kinase_dom"/>
</dbReference>
<dbReference type="Proteomes" id="UP000198990">
    <property type="component" value="Unassembled WGS sequence"/>
</dbReference>
<dbReference type="InterPro" id="IPR003594">
    <property type="entry name" value="HATPase_dom"/>
</dbReference>
<evidence type="ECO:0000259" key="11">
    <source>
        <dbReference type="PROSITE" id="PS50109"/>
    </source>
</evidence>
<keyword evidence="10" id="KW-0812">Transmembrane</keyword>
<keyword evidence="10" id="KW-0472">Membrane</keyword>
<keyword evidence="13" id="KW-1185">Reference proteome</keyword>
<accession>A0A1H7UJ50</accession>
<dbReference type="OrthoDB" id="9810447at2"/>
<dbReference type="SMART" id="SM00028">
    <property type="entry name" value="TPR"/>
    <property type="match status" value="5"/>
</dbReference>
<evidence type="ECO:0000313" key="12">
    <source>
        <dbReference type="EMBL" id="SEL96774.1"/>
    </source>
</evidence>
<dbReference type="Gene3D" id="1.25.40.10">
    <property type="entry name" value="Tetratricopeptide repeat domain"/>
    <property type="match status" value="2"/>
</dbReference>
<dbReference type="AlphaFoldDB" id="A0A1H7UJ50"/>
<feature type="repeat" description="TPR" evidence="8">
    <location>
        <begin position="275"/>
        <end position="308"/>
    </location>
</feature>
<dbReference type="InterPro" id="IPR050351">
    <property type="entry name" value="BphY/WalK/GraS-like"/>
</dbReference>
<dbReference type="SUPFAM" id="SSF47384">
    <property type="entry name" value="Homodimeric domain of signal transducing histidine kinase"/>
    <property type="match status" value="1"/>
</dbReference>
<dbReference type="PROSITE" id="PS50109">
    <property type="entry name" value="HIS_KIN"/>
    <property type="match status" value="1"/>
</dbReference>
<keyword evidence="9" id="KW-0175">Coiled coil</keyword>
<evidence type="ECO:0000256" key="10">
    <source>
        <dbReference type="SAM" id="Phobius"/>
    </source>
</evidence>
<feature type="transmembrane region" description="Helical" evidence="10">
    <location>
        <begin position="430"/>
        <end position="449"/>
    </location>
</feature>
<dbReference type="SUPFAM" id="SSF55874">
    <property type="entry name" value="ATPase domain of HSP90 chaperone/DNA topoisomerase II/histidine kinase"/>
    <property type="match status" value="1"/>
</dbReference>
<keyword evidence="3" id="KW-0808">Transferase</keyword>
<dbReference type="InterPro" id="IPR011990">
    <property type="entry name" value="TPR-like_helical_dom_sf"/>
</dbReference>
<dbReference type="EC" id="2.7.13.3" evidence="2"/>
<keyword evidence="4" id="KW-0547">Nucleotide-binding</keyword>
<dbReference type="GO" id="GO:0007234">
    <property type="term" value="P:osmosensory signaling via phosphorelay pathway"/>
    <property type="evidence" value="ECO:0007669"/>
    <property type="project" value="TreeGrafter"/>
</dbReference>
<keyword evidence="5 12" id="KW-0418">Kinase</keyword>